<evidence type="ECO:0000313" key="2">
    <source>
        <dbReference type="EMBL" id="MBV6286936.1"/>
    </source>
</evidence>
<name>A0A9Q2XH33_9PSED</name>
<reference evidence="2" key="2">
    <citation type="journal article" date="2023" name="Plant Pathol.">
        <title>Dismantling and reorganizing Pseudomonas marginalis sensu#lato.</title>
        <authorList>
            <person name="Sawada H."/>
            <person name="Fujikawa T."/>
            <person name="Satou M."/>
        </authorList>
    </citation>
    <scope>NUCLEOTIDE SEQUENCE</scope>
    <source>
        <strain evidence="2">MAFF 301350</strain>
    </source>
</reference>
<keyword evidence="1" id="KW-0812">Transmembrane</keyword>
<proteinExistence type="predicted"/>
<protein>
    <submittedName>
        <fullName evidence="2">Uncharacterized protein</fullName>
    </submittedName>
</protein>
<feature type="transmembrane region" description="Helical" evidence="1">
    <location>
        <begin position="31"/>
        <end position="52"/>
    </location>
</feature>
<keyword evidence="1" id="KW-1133">Transmembrane helix</keyword>
<sequence>MKINYAHKGVSALCMSPSILVSLLIMPSSHILISLPACLLGLALCGIAYYRIVERPMNSRFSTGQRYLILFAAQLLFWYSVVKVNARLL</sequence>
<evidence type="ECO:0000256" key="1">
    <source>
        <dbReference type="SAM" id="Phobius"/>
    </source>
</evidence>
<feature type="transmembrane region" description="Helical" evidence="1">
    <location>
        <begin position="64"/>
        <end position="81"/>
    </location>
</feature>
<organism evidence="2 3">
    <name type="scientific">Pseudomonas aegrilactucae</name>
    <dbReference type="NCBI Taxonomy" id="2854028"/>
    <lineage>
        <taxon>Bacteria</taxon>
        <taxon>Pseudomonadati</taxon>
        <taxon>Pseudomonadota</taxon>
        <taxon>Gammaproteobacteria</taxon>
        <taxon>Pseudomonadales</taxon>
        <taxon>Pseudomonadaceae</taxon>
        <taxon>Pseudomonas</taxon>
    </lineage>
</organism>
<evidence type="ECO:0000313" key="3">
    <source>
        <dbReference type="Proteomes" id="UP001106592"/>
    </source>
</evidence>
<feature type="transmembrane region" description="Helical" evidence="1">
    <location>
        <begin position="9"/>
        <end position="25"/>
    </location>
</feature>
<keyword evidence="3" id="KW-1185">Reference proteome</keyword>
<comment type="caution">
    <text evidence="2">The sequence shown here is derived from an EMBL/GenBank/DDBJ whole genome shotgun (WGS) entry which is preliminary data.</text>
</comment>
<dbReference type="AlphaFoldDB" id="A0A9Q2XH33"/>
<dbReference type="RefSeq" id="WP_217974789.1">
    <property type="nucleotide sequence ID" value="NZ_JAHTBI010000023.1"/>
</dbReference>
<dbReference type="Proteomes" id="UP001106592">
    <property type="component" value="Unassembled WGS sequence"/>
</dbReference>
<keyword evidence="1" id="KW-0472">Membrane</keyword>
<reference evidence="2" key="1">
    <citation type="journal article" date="2022" name="Int. J. Syst. Evol. Microbiol.">
        <title>Pseudomonas aegrilactucae sp. nov. and Pseudomonas morbosilactucae sp. nov., pathogens causing bacterial rot of lettuce in Japan.</title>
        <authorList>
            <person name="Sawada H."/>
            <person name="Fujikawa T."/>
            <person name="Satou M."/>
        </authorList>
    </citation>
    <scope>NUCLEOTIDE SEQUENCE</scope>
    <source>
        <strain evidence="2">MAFF 301350</strain>
    </source>
</reference>
<accession>A0A9Q2XH33</accession>
<dbReference type="EMBL" id="JAHTBI010000023">
    <property type="protein sequence ID" value="MBV6286936.1"/>
    <property type="molecule type" value="Genomic_DNA"/>
</dbReference>
<gene>
    <name evidence="2" type="ORF">KUO17_07780</name>
</gene>